<dbReference type="PROSITE" id="PS51194">
    <property type="entry name" value="HELICASE_CTER"/>
    <property type="match status" value="1"/>
</dbReference>
<comment type="caution">
    <text evidence="9">The sequence shown here is derived from an EMBL/GenBank/DDBJ whole genome shotgun (WGS) entry which is preliminary data.</text>
</comment>
<evidence type="ECO:0000256" key="6">
    <source>
        <dbReference type="SAM" id="MobiDB-lite"/>
    </source>
</evidence>
<evidence type="ECO:0000256" key="3">
    <source>
        <dbReference type="ARBA" id="ARBA00022840"/>
    </source>
</evidence>
<dbReference type="GO" id="GO:0016787">
    <property type="term" value="F:hydrolase activity"/>
    <property type="evidence" value="ECO:0007669"/>
    <property type="project" value="UniProtKB-KW"/>
</dbReference>
<keyword evidence="2 5" id="KW-0378">Hydrolase</keyword>
<comment type="catalytic activity">
    <reaction evidence="5">
        <text>ATP + H2O = ADP + phosphate + H(+)</text>
        <dbReference type="Rhea" id="RHEA:13065"/>
        <dbReference type="ChEBI" id="CHEBI:15377"/>
        <dbReference type="ChEBI" id="CHEBI:15378"/>
        <dbReference type="ChEBI" id="CHEBI:30616"/>
        <dbReference type="ChEBI" id="CHEBI:43474"/>
        <dbReference type="ChEBI" id="CHEBI:456216"/>
        <dbReference type="EC" id="3.6.4.13"/>
    </reaction>
</comment>
<sequence length="599" mass="66264">MVLSLLSKRCLISRRIFVQGFLTSRTRMISPVASNCPFILKTNLSTTTALNLRYERTEEDEKLDSFLKETTSTDDFFADADRFPSFNSIGIESQVLLDRLENMLPSKDNFRPSAVQAASFAAISSGKDVSIGAETGSGKTLAYLLPIIDDILKRKREARNEDGSIGHLGYDYARAIILVPNKELASQVLRMASELTGGARSIIWDTNGENIMLSHDEEPMEECDIVRLGIFPGNLKSPEDYKPIRLSVNEPVDNPPLDIIIATPAALGPIGVNPKNINMFADIQTIVIDEADMLLDGGYLRPLNDVLLGFKRADKLDVSFGVVKTQHVLVAATLPDMGLKSAQAYVQRKFPYATRVTMKGMHNARHYGLKDQTIWIQDDYDEEMPKKKRMERLIEILKRSPSEATDADDREDGVGLAGEKVMIFLNSANDVDSATAALTRAGVNAVPFHAKVSLSERTENLKRFRKYDPNASIPDPDAVPVLVSTDLAARGLDISDVTSVVQLQFAGNVVSHLHRMGRCGRAGNRDGKGVVFYGGVESELVAVVRVAEDEQQTMVLEGNEIDDNESESGGKVQNAFSRKRGFTKKRKKIARKQQYDTEF</sequence>
<feature type="domain" description="Helicase ATP-binding" evidence="7">
    <location>
        <begin position="120"/>
        <end position="352"/>
    </location>
</feature>
<dbReference type="GO" id="GO:0005524">
    <property type="term" value="F:ATP binding"/>
    <property type="evidence" value="ECO:0007669"/>
    <property type="project" value="UniProtKB-UniRule"/>
</dbReference>
<dbReference type="PANTHER" id="PTHR24031">
    <property type="entry name" value="RNA HELICASE"/>
    <property type="match status" value="1"/>
</dbReference>
<evidence type="ECO:0000256" key="4">
    <source>
        <dbReference type="ARBA" id="ARBA00022884"/>
    </source>
</evidence>
<dbReference type="Gene3D" id="3.40.50.300">
    <property type="entry name" value="P-loop containing nucleotide triphosphate hydrolases"/>
    <property type="match status" value="2"/>
</dbReference>
<feature type="compositionally biased region" description="Basic residues" evidence="6">
    <location>
        <begin position="577"/>
        <end position="591"/>
    </location>
</feature>
<gene>
    <name evidence="9" type="ORF">CTEN210_15151</name>
</gene>
<keyword evidence="5" id="KW-0347">Helicase</keyword>
<comment type="domain">
    <text evidence="5">The Q motif is unique to and characteristic of the DEAD box family of RNA helicases and controls ATP binding and hydrolysis.</text>
</comment>
<dbReference type="InterPro" id="IPR014001">
    <property type="entry name" value="Helicase_ATP-bd"/>
</dbReference>
<evidence type="ECO:0000313" key="10">
    <source>
        <dbReference type="Proteomes" id="UP001054902"/>
    </source>
</evidence>
<dbReference type="Pfam" id="PF00271">
    <property type="entry name" value="Helicase_C"/>
    <property type="match status" value="1"/>
</dbReference>
<comment type="function">
    <text evidence="5">RNA helicase.</text>
</comment>
<evidence type="ECO:0000259" key="8">
    <source>
        <dbReference type="PROSITE" id="PS51194"/>
    </source>
</evidence>
<dbReference type="Proteomes" id="UP001054902">
    <property type="component" value="Unassembled WGS sequence"/>
</dbReference>
<protein>
    <recommendedName>
        <fullName evidence="5">ATP-dependent RNA helicase</fullName>
        <ecNumber evidence="5">3.6.4.13</ecNumber>
    </recommendedName>
</protein>
<keyword evidence="10" id="KW-1185">Reference proteome</keyword>
<reference evidence="9 10" key="1">
    <citation type="journal article" date="2021" name="Sci. Rep.">
        <title>The genome of the diatom Chaetoceros tenuissimus carries an ancient integrated fragment of an extant virus.</title>
        <authorList>
            <person name="Hongo Y."/>
            <person name="Kimura K."/>
            <person name="Takaki Y."/>
            <person name="Yoshida Y."/>
            <person name="Baba S."/>
            <person name="Kobayashi G."/>
            <person name="Nagasaki K."/>
            <person name="Hano T."/>
            <person name="Tomaru Y."/>
        </authorList>
    </citation>
    <scope>NUCLEOTIDE SEQUENCE [LARGE SCALE GENOMIC DNA]</scope>
    <source>
        <strain evidence="9 10">NIES-3715</strain>
    </source>
</reference>
<dbReference type="PROSITE" id="PS51192">
    <property type="entry name" value="HELICASE_ATP_BIND_1"/>
    <property type="match status" value="1"/>
</dbReference>
<dbReference type="SMART" id="SM00487">
    <property type="entry name" value="DEXDc"/>
    <property type="match status" value="1"/>
</dbReference>
<keyword evidence="1 5" id="KW-0547">Nucleotide-binding</keyword>
<dbReference type="InterPro" id="IPR027417">
    <property type="entry name" value="P-loop_NTPase"/>
</dbReference>
<keyword evidence="3 5" id="KW-0067">ATP-binding</keyword>
<dbReference type="SUPFAM" id="SSF52540">
    <property type="entry name" value="P-loop containing nucleoside triphosphate hydrolases"/>
    <property type="match status" value="1"/>
</dbReference>
<evidence type="ECO:0000313" key="9">
    <source>
        <dbReference type="EMBL" id="GFH58675.1"/>
    </source>
</evidence>
<dbReference type="SMART" id="SM00490">
    <property type="entry name" value="HELICc"/>
    <property type="match status" value="1"/>
</dbReference>
<dbReference type="EMBL" id="BLLK01000062">
    <property type="protein sequence ID" value="GFH58675.1"/>
    <property type="molecule type" value="Genomic_DNA"/>
</dbReference>
<evidence type="ECO:0000259" key="7">
    <source>
        <dbReference type="PROSITE" id="PS51192"/>
    </source>
</evidence>
<evidence type="ECO:0000256" key="2">
    <source>
        <dbReference type="ARBA" id="ARBA00022801"/>
    </source>
</evidence>
<dbReference type="AlphaFoldDB" id="A0AAD3D902"/>
<name>A0AAD3D902_9STRA</name>
<dbReference type="InterPro" id="IPR001650">
    <property type="entry name" value="Helicase_C-like"/>
</dbReference>
<accession>A0AAD3D902</accession>
<dbReference type="Pfam" id="PF00270">
    <property type="entry name" value="DEAD"/>
    <property type="match status" value="1"/>
</dbReference>
<proteinExistence type="inferred from homology"/>
<dbReference type="CDD" id="cd18787">
    <property type="entry name" value="SF2_C_DEAD"/>
    <property type="match status" value="1"/>
</dbReference>
<evidence type="ECO:0000256" key="1">
    <source>
        <dbReference type="ARBA" id="ARBA00022741"/>
    </source>
</evidence>
<dbReference type="GO" id="GO:0003724">
    <property type="term" value="F:RNA helicase activity"/>
    <property type="evidence" value="ECO:0007669"/>
    <property type="project" value="UniProtKB-EC"/>
</dbReference>
<dbReference type="GO" id="GO:0003723">
    <property type="term" value="F:RNA binding"/>
    <property type="evidence" value="ECO:0007669"/>
    <property type="project" value="UniProtKB-UniRule"/>
</dbReference>
<evidence type="ECO:0000256" key="5">
    <source>
        <dbReference type="RuleBase" id="RU365068"/>
    </source>
</evidence>
<keyword evidence="4 5" id="KW-0694">RNA-binding</keyword>
<feature type="region of interest" description="Disordered" evidence="6">
    <location>
        <begin position="561"/>
        <end position="599"/>
    </location>
</feature>
<comment type="similarity">
    <text evidence="5">Belongs to the DEAD box helicase family.</text>
</comment>
<organism evidence="9 10">
    <name type="scientific">Chaetoceros tenuissimus</name>
    <dbReference type="NCBI Taxonomy" id="426638"/>
    <lineage>
        <taxon>Eukaryota</taxon>
        <taxon>Sar</taxon>
        <taxon>Stramenopiles</taxon>
        <taxon>Ochrophyta</taxon>
        <taxon>Bacillariophyta</taxon>
        <taxon>Coscinodiscophyceae</taxon>
        <taxon>Chaetocerotophycidae</taxon>
        <taxon>Chaetocerotales</taxon>
        <taxon>Chaetocerotaceae</taxon>
        <taxon>Chaetoceros</taxon>
    </lineage>
</organism>
<dbReference type="InterPro" id="IPR011545">
    <property type="entry name" value="DEAD/DEAH_box_helicase_dom"/>
</dbReference>
<dbReference type="EC" id="3.6.4.13" evidence="5"/>
<feature type="domain" description="Helicase C-terminal" evidence="8">
    <location>
        <begin position="389"/>
        <end position="569"/>
    </location>
</feature>